<comment type="subunit">
    <text evidence="9">Homodimer.</text>
</comment>
<comment type="cofactor">
    <cofactor evidence="9">
        <name>Mg(2+)</name>
        <dbReference type="ChEBI" id="CHEBI:18420"/>
    </cofactor>
    <text evidence="9">Binds 1 Mg(2+) ion per monomer.</text>
</comment>
<dbReference type="InterPro" id="IPR036676">
    <property type="entry name" value="PurM-like_C_sf"/>
</dbReference>
<feature type="domain" description="PurM-like N-terminal" evidence="10">
    <location>
        <begin position="48"/>
        <end position="154"/>
    </location>
</feature>
<proteinExistence type="inferred from homology"/>
<keyword evidence="5 9" id="KW-0418">Kinase</keyword>
<name>A0A239TCY3_9FIRM</name>
<dbReference type="SUPFAM" id="SSF56042">
    <property type="entry name" value="PurM C-terminal domain-like"/>
    <property type="match status" value="1"/>
</dbReference>
<dbReference type="Gene3D" id="3.90.650.10">
    <property type="entry name" value="PurM-like C-terminal domain"/>
    <property type="match status" value="1"/>
</dbReference>
<evidence type="ECO:0000256" key="5">
    <source>
        <dbReference type="ARBA" id="ARBA00022777"/>
    </source>
</evidence>
<feature type="binding site" description="in other chain" evidence="9">
    <location>
        <begin position="46"/>
        <end position="48"/>
    </location>
    <ligand>
        <name>ATP</name>
        <dbReference type="ChEBI" id="CHEBI:30616"/>
        <note>ligand shared between dimeric partners</note>
    </ligand>
</feature>
<feature type="domain" description="PurM-like C-terminal" evidence="11">
    <location>
        <begin position="166"/>
        <end position="338"/>
    </location>
</feature>
<evidence type="ECO:0000256" key="8">
    <source>
        <dbReference type="ARBA" id="ARBA00023266"/>
    </source>
</evidence>
<dbReference type="GO" id="GO:0005737">
    <property type="term" value="C:cytoplasm"/>
    <property type="evidence" value="ECO:0007669"/>
    <property type="project" value="TreeGrafter"/>
</dbReference>
<evidence type="ECO:0000256" key="7">
    <source>
        <dbReference type="ARBA" id="ARBA00022842"/>
    </source>
</evidence>
<dbReference type="GO" id="GO:0005524">
    <property type="term" value="F:ATP binding"/>
    <property type="evidence" value="ECO:0007669"/>
    <property type="project" value="UniProtKB-UniRule"/>
</dbReference>
<dbReference type="RefSeq" id="WP_027889216.1">
    <property type="nucleotide sequence ID" value="NZ_LT906446.1"/>
</dbReference>
<keyword evidence="2 9" id="KW-0808">Transferase</keyword>
<evidence type="ECO:0000259" key="10">
    <source>
        <dbReference type="Pfam" id="PF00586"/>
    </source>
</evidence>
<reference evidence="12 13" key="1">
    <citation type="submission" date="2017-06" db="EMBL/GenBank/DDBJ databases">
        <authorList>
            <consortium name="Pathogen Informatics"/>
        </authorList>
    </citation>
    <scope>NUCLEOTIDE SEQUENCE [LARGE SCALE GENOMIC DNA]</scope>
    <source>
        <strain evidence="12 13">NCTC10570</strain>
    </source>
</reference>
<evidence type="ECO:0000313" key="12">
    <source>
        <dbReference type="EMBL" id="SNU95392.1"/>
    </source>
</evidence>
<dbReference type="PANTHER" id="PTHR10256">
    <property type="entry name" value="SELENIDE, WATER DIKINASE"/>
    <property type="match status" value="1"/>
</dbReference>
<dbReference type="InterPro" id="IPR010918">
    <property type="entry name" value="PurM-like_C_dom"/>
</dbReference>
<dbReference type="NCBIfam" id="TIGR00476">
    <property type="entry name" value="selD"/>
    <property type="match status" value="1"/>
</dbReference>
<dbReference type="AlphaFoldDB" id="A0A239TCY3"/>
<feature type="active site" evidence="9">
    <location>
        <position position="16"/>
    </location>
</feature>
<feature type="binding site" evidence="9">
    <location>
        <begin position="136"/>
        <end position="138"/>
    </location>
    <ligand>
        <name>ATP</name>
        <dbReference type="ChEBI" id="CHEBI:30616"/>
        <note>ligand shared between dimeric partners</note>
    </ligand>
</feature>
<dbReference type="GO" id="GO:0016260">
    <property type="term" value="P:selenocysteine biosynthetic process"/>
    <property type="evidence" value="ECO:0007669"/>
    <property type="project" value="InterPro"/>
</dbReference>
<feature type="binding site" description="in other chain" evidence="9">
    <location>
        <position position="89"/>
    </location>
    <ligand>
        <name>ATP</name>
        <dbReference type="ChEBI" id="CHEBI:30616"/>
        <note>ligand shared between dimeric partners</note>
    </ligand>
</feature>
<dbReference type="HAMAP" id="MF_00625">
    <property type="entry name" value="SelD"/>
    <property type="match status" value="1"/>
</dbReference>
<protein>
    <recommendedName>
        <fullName evidence="9">Selenide, water dikinase</fullName>
        <ecNumber evidence="9">2.7.9.3</ecNumber>
    </recommendedName>
    <alternativeName>
        <fullName evidence="9">Selenium donor protein</fullName>
    </alternativeName>
    <alternativeName>
        <fullName evidence="9">Selenophosphate synthase</fullName>
    </alternativeName>
</protein>
<dbReference type="CDD" id="cd02195">
    <property type="entry name" value="SelD"/>
    <property type="match status" value="1"/>
</dbReference>
<keyword evidence="6 9" id="KW-0067">ATP-binding</keyword>
<keyword evidence="7 9" id="KW-0460">Magnesium</keyword>
<keyword evidence="13" id="KW-1185">Reference proteome</keyword>
<dbReference type="PIRSF" id="PIRSF036407">
    <property type="entry name" value="Selenphspht_syn"/>
    <property type="match status" value="1"/>
</dbReference>
<dbReference type="Proteomes" id="UP000215383">
    <property type="component" value="Chromosome 1"/>
</dbReference>
<keyword evidence="4 9" id="KW-0547">Nucleotide-binding</keyword>
<dbReference type="Pfam" id="PF00586">
    <property type="entry name" value="AIRS"/>
    <property type="match status" value="1"/>
</dbReference>
<accession>A0A239TCY3</accession>
<feature type="binding site" evidence="9">
    <location>
        <position position="224"/>
    </location>
    <ligand>
        <name>Mg(2+)</name>
        <dbReference type="ChEBI" id="CHEBI:18420"/>
    </ligand>
</feature>
<dbReference type="GO" id="GO:0000287">
    <property type="term" value="F:magnesium ion binding"/>
    <property type="evidence" value="ECO:0007669"/>
    <property type="project" value="UniProtKB-UniRule"/>
</dbReference>
<dbReference type="Pfam" id="PF02769">
    <property type="entry name" value="AIRS_C"/>
    <property type="match status" value="1"/>
</dbReference>
<dbReference type="InterPro" id="IPR036921">
    <property type="entry name" value="PurM-like_N_sf"/>
</dbReference>
<dbReference type="Gene3D" id="3.30.1330.10">
    <property type="entry name" value="PurM-like, N-terminal domain"/>
    <property type="match status" value="1"/>
</dbReference>
<keyword evidence="8 9" id="KW-0711">Selenium</keyword>
<dbReference type="eggNOG" id="COG0709">
    <property type="taxonomic scope" value="Bacteria"/>
</dbReference>
<dbReference type="EMBL" id="LT906446">
    <property type="protein sequence ID" value="SNU95392.1"/>
    <property type="molecule type" value="Genomic_DNA"/>
</dbReference>
<dbReference type="InterPro" id="IPR016188">
    <property type="entry name" value="PurM-like_N"/>
</dbReference>
<feature type="binding site" evidence="9">
    <location>
        <position position="49"/>
    </location>
    <ligand>
        <name>Mg(2+)</name>
        <dbReference type="ChEBI" id="CHEBI:18420"/>
    </ligand>
</feature>
<feature type="binding site" description="in other chain" evidence="9">
    <location>
        <position position="66"/>
    </location>
    <ligand>
        <name>ATP</name>
        <dbReference type="ChEBI" id="CHEBI:30616"/>
        <note>ligand shared between dimeric partners</note>
    </ligand>
</feature>
<evidence type="ECO:0000256" key="9">
    <source>
        <dbReference type="HAMAP-Rule" id="MF_00625"/>
    </source>
</evidence>
<dbReference type="FunFam" id="3.30.1330.10:FF:000003">
    <property type="entry name" value="Selenide, water dikinase"/>
    <property type="match status" value="1"/>
</dbReference>
<evidence type="ECO:0000256" key="1">
    <source>
        <dbReference type="ARBA" id="ARBA00008026"/>
    </source>
</evidence>
<dbReference type="GO" id="GO:0004756">
    <property type="term" value="F:selenide, water dikinase activity"/>
    <property type="evidence" value="ECO:0007669"/>
    <property type="project" value="UniProtKB-UniRule"/>
</dbReference>
<feature type="site" description="Important for catalytic activity" evidence="9">
    <location>
        <position position="19"/>
    </location>
</feature>
<dbReference type="InterPro" id="IPR023061">
    <property type="entry name" value="SelD_I"/>
</dbReference>
<evidence type="ECO:0000256" key="6">
    <source>
        <dbReference type="ARBA" id="ARBA00022840"/>
    </source>
</evidence>
<dbReference type="PANTHER" id="PTHR10256:SF0">
    <property type="entry name" value="INACTIVE SELENIDE, WATER DIKINASE-LIKE PROTEIN-RELATED"/>
    <property type="match status" value="1"/>
</dbReference>
<dbReference type="EC" id="2.7.9.3" evidence="9"/>
<comment type="function">
    <text evidence="9">Synthesizes selenophosphate from selenide and ATP.</text>
</comment>
<comment type="similarity">
    <text evidence="1 9">Belongs to the selenophosphate synthase 1 family. Class I subfamily.</text>
</comment>
<dbReference type="NCBIfam" id="NF002098">
    <property type="entry name" value="PRK00943.1"/>
    <property type="match status" value="1"/>
</dbReference>
<feature type="binding site" description="in other chain" evidence="9">
    <location>
        <position position="19"/>
    </location>
    <ligand>
        <name>ATP</name>
        <dbReference type="ChEBI" id="CHEBI:30616"/>
        <note>ligand shared between dimeric partners</note>
    </ligand>
</feature>
<evidence type="ECO:0000313" key="13">
    <source>
        <dbReference type="Proteomes" id="UP000215383"/>
    </source>
</evidence>
<evidence type="ECO:0000256" key="3">
    <source>
        <dbReference type="ARBA" id="ARBA00022723"/>
    </source>
</evidence>
<keyword evidence="3 9" id="KW-0479">Metal-binding</keyword>
<sequence length="346" mass="37584">METEVKLTKLASCAGCGAKVGAGTLVHMLKGFRTHSDPNLIVGYDKSDDASVYVLDENRALIQTTDFFPPIVDDPFLYGQIAATNALSDVYAMGGEPKLALNIMCIPDKMNSADVQEILRGGYDKAYEAGAIITGGHTIHGAEPIYGLAVSGFVHPQKVLTNSGAKPGDILILTKPLGIGILTTAAKADLVSDDILKRIYTQMATLNKKARDIMVKYPINSCTDVTGFALLGHSFEMAQGSNCTLHIQTEKVLYHKEAWEFADMGFIPAGAYRNREYAQKGVLVKDNISRTMQDILYDPQTSGGLLISVPEKEGMALFAELQAQIPNVAIVGYVTQKEDNWIYLEK</sequence>
<feature type="binding site" evidence="9">
    <location>
        <position position="89"/>
    </location>
    <ligand>
        <name>Mg(2+)</name>
        <dbReference type="ChEBI" id="CHEBI:18420"/>
    </ligand>
</feature>
<evidence type="ECO:0000256" key="2">
    <source>
        <dbReference type="ARBA" id="ARBA00022679"/>
    </source>
</evidence>
<comment type="catalytic activity">
    <reaction evidence="9">
        <text>hydrogenselenide + ATP + H2O = selenophosphate + AMP + phosphate + 2 H(+)</text>
        <dbReference type="Rhea" id="RHEA:18737"/>
        <dbReference type="ChEBI" id="CHEBI:15377"/>
        <dbReference type="ChEBI" id="CHEBI:15378"/>
        <dbReference type="ChEBI" id="CHEBI:16144"/>
        <dbReference type="ChEBI" id="CHEBI:29317"/>
        <dbReference type="ChEBI" id="CHEBI:30616"/>
        <dbReference type="ChEBI" id="CHEBI:43474"/>
        <dbReference type="ChEBI" id="CHEBI:456215"/>
        <dbReference type="EC" id="2.7.9.3"/>
    </reaction>
</comment>
<evidence type="ECO:0000259" key="11">
    <source>
        <dbReference type="Pfam" id="PF02769"/>
    </source>
</evidence>
<dbReference type="GeneID" id="78506423"/>
<dbReference type="InterPro" id="IPR004536">
    <property type="entry name" value="SPS/SelD"/>
</dbReference>
<evidence type="ECO:0000256" key="4">
    <source>
        <dbReference type="ARBA" id="ARBA00022741"/>
    </source>
</evidence>
<gene>
    <name evidence="9 12" type="primary">selD</name>
    <name evidence="12" type="ORF">SAMEA4364220_00388</name>
</gene>
<dbReference type="SUPFAM" id="SSF55326">
    <property type="entry name" value="PurM N-terminal domain-like"/>
    <property type="match status" value="1"/>
</dbReference>
<organism evidence="12 13">
    <name type="scientific">Megamonas hypermegale</name>
    <dbReference type="NCBI Taxonomy" id="158847"/>
    <lineage>
        <taxon>Bacteria</taxon>
        <taxon>Bacillati</taxon>
        <taxon>Bacillota</taxon>
        <taxon>Negativicutes</taxon>
        <taxon>Selenomonadales</taxon>
        <taxon>Selenomonadaceae</taxon>
        <taxon>Megamonas</taxon>
    </lineage>
</organism>